<keyword evidence="10 13" id="KW-0472">Membrane</keyword>
<dbReference type="InterPro" id="IPR006135">
    <property type="entry name" value="T3SS_substrate_exporter"/>
</dbReference>
<evidence type="ECO:0000256" key="13">
    <source>
        <dbReference type="RuleBase" id="RU364091"/>
    </source>
</evidence>
<comment type="similarity">
    <text evidence="2 13">Belongs to the type III secretion exporter family.</text>
</comment>
<feature type="transmembrane region" description="Helical" evidence="13">
    <location>
        <begin position="151"/>
        <end position="170"/>
    </location>
</feature>
<feature type="region of interest" description="Disordered" evidence="14">
    <location>
        <begin position="1"/>
        <end position="25"/>
    </location>
</feature>
<comment type="subcellular location">
    <subcellularLocation>
        <location evidence="1">Cell membrane</location>
        <topology evidence="1">Multi-pass membrane protein</topology>
    </subcellularLocation>
</comment>
<dbReference type="Pfam" id="PF01312">
    <property type="entry name" value="Bac_export_2"/>
    <property type="match status" value="1"/>
</dbReference>
<keyword evidence="15" id="KW-0966">Cell projection</keyword>
<dbReference type="GO" id="GO:0005886">
    <property type="term" value="C:plasma membrane"/>
    <property type="evidence" value="ECO:0007669"/>
    <property type="project" value="UniProtKB-SubCell"/>
</dbReference>
<evidence type="ECO:0000256" key="2">
    <source>
        <dbReference type="ARBA" id="ARBA00010690"/>
    </source>
</evidence>
<keyword evidence="9 13" id="KW-1133">Transmembrane helix</keyword>
<dbReference type="PANTHER" id="PTHR30531:SF12">
    <property type="entry name" value="FLAGELLAR BIOSYNTHETIC PROTEIN FLHB"/>
    <property type="match status" value="1"/>
</dbReference>
<evidence type="ECO:0000256" key="11">
    <source>
        <dbReference type="ARBA" id="ARBA00023225"/>
    </source>
</evidence>
<sequence>MAEDTDDSQKTEDPTSKRLDEARTEGNVARSQEVNHLLMILAFTISIIMFSAMVAGAIRDASMPFLASPDQVPSDLGHLIDTAWKLLGLIMLAGIGPLVLAVLAAFGSSYLQFGLLWSPANLMPKLSKISLLAGFKRMFSLRSVTELLKGVLKLSIVAAIIGYLVMPSIGDLHALIGMEIVQLLAAMRDNVYIVLIGVTAVMAAVAGADFLYQRYEYIKGLRMSRQELKDEFKQTEGDPLVKGRLRQLRMERARRRMMGEVPKADVVVTNPTHFAVALKYSQLEMAAPKVIAKGVDKMAQRIREVAKEADVPVIENPPLARGLYAAVDIDEEIPAEYYKAVAEIISYVYKLKKRRY</sequence>
<evidence type="ECO:0000313" key="16">
    <source>
        <dbReference type="Proteomes" id="UP000295783"/>
    </source>
</evidence>
<feature type="transmembrane region" description="Helical" evidence="13">
    <location>
        <begin position="37"/>
        <end position="58"/>
    </location>
</feature>
<evidence type="ECO:0000256" key="5">
    <source>
        <dbReference type="ARBA" id="ARBA00022475"/>
    </source>
</evidence>
<dbReference type="PANTHER" id="PTHR30531">
    <property type="entry name" value="FLAGELLAR BIOSYNTHETIC PROTEIN FLHB"/>
    <property type="match status" value="1"/>
</dbReference>
<comment type="function">
    <text evidence="12 13">Required for formation of the rod structure in the basal body of the flagellar apparatus. Together with FliI and FliH, may constitute the export apparatus of flagellin.</text>
</comment>
<keyword evidence="16" id="KW-1185">Reference proteome</keyword>
<keyword evidence="11 13" id="KW-1006">Bacterial flagellum protein export</keyword>
<dbReference type="OrthoDB" id="9807950at2"/>
<dbReference type="Gene3D" id="3.40.1690.10">
    <property type="entry name" value="secretion proteins EscU"/>
    <property type="match status" value="1"/>
</dbReference>
<dbReference type="Gene3D" id="6.10.250.2080">
    <property type="match status" value="1"/>
</dbReference>
<evidence type="ECO:0000256" key="10">
    <source>
        <dbReference type="ARBA" id="ARBA00023136"/>
    </source>
</evidence>
<evidence type="ECO:0000256" key="9">
    <source>
        <dbReference type="ARBA" id="ARBA00022989"/>
    </source>
</evidence>
<dbReference type="NCBIfam" id="TIGR00328">
    <property type="entry name" value="flhB"/>
    <property type="match status" value="1"/>
</dbReference>
<evidence type="ECO:0000256" key="7">
    <source>
        <dbReference type="ARBA" id="ARBA00022795"/>
    </source>
</evidence>
<dbReference type="Proteomes" id="UP000295783">
    <property type="component" value="Unassembled WGS sequence"/>
</dbReference>
<comment type="caution">
    <text evidence="15">The sequence shown here is derived from an EMBL/GenBank/DDBJ whole genome shotgun (WGS) entry which is preliminary data.</text>
</comment>
<dbReference type="FunFam" id="3.40.1690.10:FF:000001">
    <property type="entry name" value="Flagellar biosynthetic protein FlhB"/>
    <property type="match status" value="1"/>
</dbReference>
<dbReference type="GO" id="GO:0009306">
    <property type="term" value="P:protein secretion"/>
    <property type="evidence" value="ECO:0007669"/>
    <property type="project" value="InterPro"/>
</dbReference>
<evidence type="ECO:0000256" key="12">
    <source>
        <dbReference type="ARBA" id="ARBA00025078"/>
    </source>
</evidence>
<feature type="transmembrane region" description="Helical" evidence="13">
    <location>
        <begin position="86"/>
        <end position="110"/>
    </location>
</feature>
<dbReference type="SUPFAM" id="SSF160544">
    <property type="entry name" value="EscU C-terminal domain-like"/>
    <property type="match status" value="1"/>
</dbReference>
<keyword evidence="15" id="KW-0282">Flagellum</keyword>
<evidence type="ECO:0000256" key="14">
    <source>
        <dbReference type="SAM" id="MobiDB-lite"/>
    </source>
</evidence>
<evidence type="ECO:0000256" key="6">
    <source>
        <dbReference type="ARBA" id="ARBA00022692"/>
    </source>
</evidence>
<keyword evidence="6 13" id="KW-0812">Transmembrane</keyword>
<gene>
    <name evidence="13" type="primary">flhB</name>
    <name evidence="15" type="ORF">A8950_0954</name>
</gene>
<keyword evidence="5 13" id="KW-1003">Cell membrane</keyword>
<evidence type="ECO:0000313" key="15">
    <source>
        <dbReference type="EMBL" id="TDQ84403.1"/>
    </source>
</evidence>
<keyword evidence="15" id="KW-0969">Cilium</keyword>
<protein>
    <recommendedName>
        <fullName evidence="3 13">Flagellar biosynthetic protein FlhB</fullName>
    </recommendedName>
</protein>
<dbReference type="AlphaFoldDB" id="A0A4R6WY89"/>
<feature type="compositionally biased region" description="Basic and acidic residues" evidence="14">
    <location>
        <begin position="7"/>
        <end position="24"/>
    </location>
</feature>
<dbReference type="InterPro" id="IPR006136">
    <property type="entry name" value="FlhB"/>
</dbReference>
<evidence type="ECO:0000256" key="4">
    <source>
        <dbReference type="ARBA" id="ARBA00022448"/>
    </source>
</evidence>
<feature type="transmembrane region" description="Helical" evidence="13">
    <location>
        <begin position="190"/>
        <end position="212"/>
    </location>
</feature>
<keyword evidence="8 13" id="KW-0653">Protein transport</keyword>
<dbReference type="GO" id="GO:0044780">
    <property type="term" value="P:bacterial-type flagellum assembly"/>
    <property type="evidence" value="ECO:0007669"/>
    <property type="project" value="InterPro"/>
</dbReference>
<proteinExistence type="inferred from homology"/>
<evidence type="ECO:0000256" key="1">
    <source>
        <dbReference type="ARBA" id="ARBA00004651"/>
    </source>
</evidence>
<organism evidence="15 16">
    <name type="scientific">Dongia mobilis</name>
    <dbReference type="NCBI Taxonomy" id="578943"/>
    <lineage>
        <taxon>Bacteria</taxon>
        <taxon>Pseudomonadati</taxon>
        <taxon>Pseudomonadota</taxon>
        <taxon>Alphaproteobacteria</taxon>
        <taxon>Rhodospirillales</taxon>
        <taxon>Dongiaceae</taxon>
        <taxon>Dongia</taxon>
    </lineage>
</organism>
<keyword evidence="4 13" id="KW-0813">Transport</keyword>
<accession>A0A4R6WY89</accession>
<evidence type="ECO:0000256" key="3">
    <source>
        <dbReference type="ARBA" id="ARBA00021622"/>
    </source>
</evidence>
<dbReference type="RefSeq" id="WP_133612429.1">
    <property type="nucleotide sequence ID" value="NZ_SNYW01000006.1"/>
</dbReference>
<name>A0A4R6WY89_9PROT</name>
<dbReference type="EMBL" id="SNYW01000006">
    <property type="protein sequence ID" value="TDQ84403.1"/>
    <property type="molecule type" value="Genomic_DNA"/>
</dbReference>
<evidence type="ECO:0000256" key="8">
    <source>
        <dbReference type="ARBA" id="ARBA00022927"/>
    </source>
</evidence>
<reference evidence="15 16" key="1">
    <citation type="submission" date="2019-03" db="EMBL/GenBank/DDBJ databases">
        <title>Genomic Encyclopedia of Type Strains, Phase III (KMG-III): the genomes of soil and plant-associated and newly described type strains.</title>
        <authorList>
            <person name="Whitman W."/>
        </authorList>
    </citation>
    <scope>NUCLEOTIDE SEQUENCE [LARGE SCALE GENOMIC DNA]</scope>
    <source>
        <strain evidence="15 16">CGMCC 1.7660</strain>
    </source>
</reference>
<dbReference type="InterPro" id="IPR029025">
    <property type="entry name" value="T3SS_substrate_exporter_C"/>
</dbReference>
<keyword evidence="7 13" id="KW-1005">Bacterial flagellum biogenesis</keyword>
<dbReference type="PRINTS" id="PR00950">
    <property type="entry name" value="TYPE3IMSPROT"/>
</dbReference>